<name>A0A9W9TSD5_9EURO</name>
<keyword evidence="7" id="KW-1185">Reference proteome</keyword>
<dbReference type="Pfam" id="PF04082">
    <property type="entry name" value="Fungal_trans"/>
    <property type="match status" value="1"/>
</dbReference>
<dbReference type="AlphaFoldDB" id="A0A9W9TSD5"/>
<evidence type="ECO:0000256" key="3">
    <source>
        <dbReference type="ARBA" id="ARBA00023242"/>
    </source>
</evidence>
<dbReference type="GO" id="GO:0000435">
    <property type="term" value="P:positive regulation of transcription from RNA polymerase II promoter by galactose"/>
    <property type="evidence" value="ECO:0007669"/>
    <property type="project" value="TreeGrafter"/>
</dbReference>
<comment type="caution">
    <text evidence="6">The sequence shown here is derived from an EMBL/GenBank/DDBJ whole genome shotgun (WGS) entry which is preliminary data.</text>
</comment>
<dbReference type="GO" id="GO:0000978">
    <property type="term" value="F:RNA polymerase II cis-regulatory region sequence-specific DNA binding"/>
    <property type="evidence" value="ECO:0007669"/>
    <property type="project" value="TreeGrafter"/>
</dbReference>
<keyword evidence="2" id="KW-0804">Transcription</keyword>
<dbReference type="Proteomes" id="UP001150941">
    <property type="component" value="Unassembled WGS sequence"/>
</dbReference>
<dbReference type="GO" id="GO:0008270">
    <property type="term" value="F:zinc ion binding"/>
    <property type="evidence" value="ECO:0007669"/>
    <property type="project" value="InterPro"/>
</dbReference>
<dbReference type="OrthoDB" id="2283488at2759"/>
<feature type="region of interest" description="Disordered" evidence="4">
    <location>
        <begin position="35"/>
        <end position="63"/>
    </location>
</feature>
<dbReference type="InterPro" id="IPR051127">
    <property type="entry name" value="Fungal_SecMet_Regulators"/>
</dbReference>
<evidence type="ECO:0000256" key="1">
    <source>
        <dbReference type="ARBA" id="ARBA00023015"/>
    </source>
</evidence>
<dbReference type="GO" id="GO:0006351">
    <property type="term" value="P:DNA-templated transcription"/>
    <property type="evidence" value="ECO:0007669"/>
    <property type="project" value="InterPro"/>
</dbReference>
<keyword evidence="3" id="KW-0539">Nucleus</keyword>
<dbReference type="EMBL" id="JAPQKS010000003">
    <property type="protein sequence ID" value="KAJ5239422.1"/>
    <property type="molecule type" value="Genomic_DNA"/>
</dbReference>
<gene>
    <name evidence="6" type="ORF">N7468_004041</name>
</gene>
<keyword evidence="1" id="KW-0805">Transcription regulation</keyword>
<reference evidence="6" key="2">
    <citation type="journal article" date="2023" name="IMA Fungus">
        <title>Comparative genomic study of the Penicillium genus elucidates a diverse pangenome and 15 lateral gene transfer events.</title>
        <authorList>
            <person name="Petersen C."/>
            <person name="Sorensen T."/>
            <person name="Nielsen M.R."/>
            <person name="Sondergaard T.E."/>
            <person name="Sorensen J.L."/>
            <person name="Fitzpatrick D.A."/>
            <person name="Frisvad J.C."/>
            <person name="Nielsen K.L."/>
        </authorList>
    </citation>
    <scope>NUCLEOTIDE SEQUENCE</scope>
    <source>
        <strain evidence="6">IBT 19713</strain>
    </source>
</reference>
<dbReference type="InterPro" id="IPR007219">
    <property type="entry name" value="XnlR_reg_dom"/>
</dbReference>
<dbReference type="PANTHER" id="PTHR47424:SF12">
    <property type="entry name" value="TRANSCRIPTION FACTOR ASQA"/>
    <property type="match status" value="1"/>
</dbReference>
<sequence>MFDHPREIHRLRSTIQELETRLKSRQADHLQSLTEIPPPLSKQSGSVSHPHGLPGTGSEVNQSKIPSSIEWTGVQIQIHHDQTAEATYYGPLSSAYFGHRMQKFLIDSLGGSPVQNSLAEATLLERPPNIAHWQSRSKPSTDEILCTRPEKLSHTQENYFIDLFWQSFHCIYPITLEAEFRNFYDSVWAQTNDQTTRQSSPLVDSLLALCIQLGSAFLTSDASANGFEMLTGHIESALETAHYYFRRCQIDLLDEMECPSIMTLQSQIYSVVYLVNLSCFNAGHAALGAAVKTAQALKLHPRSSQSTVQAQQELHIRIWHTLLALDRELSMTLGEVRLSQSKMPRPTSLEMDMSMRWSPAHAVQTSFYQQAIQKLEQRNGESIYEHPALVEELAGCLGREVRIIYDWARNVPQSLKCFRKGSGEAFSTERTALDLDSFSPLWLQRQKVLLEVLYHHVQLSNLRSFLRFPPGSCSITPLSDCHSINCLNHAIILTNILHQVLSETDILRGWPSILHYQWDAALCIIGFVLANPVCPPTPAARKSIQTAIASFEFMGRYLAAATKAAQIVREVGAQAELLVERFHSSLSTRPPPESRRLATSAAVQVKAAPALTPEYLQGLTVDAEFDISEFISDAGLPAGDAGDHVTLSESTLATAVDDMQAGTAMSWMNDPMILENLGLFAG</sequence>
<accession>A0A9W9TSD5</accession>
<evidence type="ECO:0000259" key="5">
    <source>
        <dbReference type="Pfam" id="PF04082"/>
    </source>
</evidence>
<dbReference type="CDD" id="cd12148">
    <property type="entry name" value="fungal_TF_MHR"/>
    <property type="match status" value="1"/>
</dbReference>
<evidence type="ECO:0000313" key="6">
    <source>
        <dbReference type="EMBL" id="KAJ5239422.1"/>
    </source>
</evidence>
<dbReference type="RefSeq" id="XP_058332341.1">
    <property type="nucleotide sequence ID" value="XM_058473338.1"/>
</dbReference>
<organism evidence="6 7">
    <name type="scientific">Penicillium chermesinum</name>
    <dbReference type="NCBI Taxonomy" id="63820"/>
    <lineage>
        <taxon>Eukaryota</taxon>
        <taxon>Fungi</taxon>
        <taxon>Dikarya</taxon>
        <taxon>Ascomycota</taxon>
        <taxon>Pezizomycotina</taxon>
        <taxon>Eurotiomycetes</taxon>
        <taxon>Eurotiomycetidae</taxon>
        <taxon>Eurotiales</taxon>
        <taxon>Aspergillaceae</taxon>
        <taxon>Penicillium</taxon>
    </lineage>
</organism>
<evidence type="ECO:0000256" key="4">
    <source>
        <dbReference type="SAM" id="MobiDB-lite"/>
    </source>
</evidence>
<dbReference type="GeneID" id="83200641"/>
<evidence type="ECO:0000313" key="7">
    <source>
        <dbReference type="Proteomes" id="UP001150941"/>
    </source>
</evidence>
<dbReference type="GO" id="GO:0000981">
    <property type="term" value="F:DNA-binding transcription factor activity, RNA polymerase II-specific"/>
    <property type="evidence" value="ECO:0007669"/>
    <property type="project" value="TreeGrafter"/>
</dbReference>
<feature type="domain" description="Xylanolytic transcriptional activator regulatory" evidence="5">
    <location>
        <begin position="161"/>
        <end position="347"/>
    </location>
</feature>
<dbReference type="GO" id="GO:0005634">
    <property type="term" value="C:nucleus"/>
    <property type="evidence" value="ECO:0007669"/>
    <property type="project" value="TreeGrafter"/>
</dbReference>
<dbReference type="PANTHER" id="PTHR47424">
    <property type="entry name" value="REGULATORY PROTEIN GAL4"/>
    <property type="match status" value="1"/>
</dbReference>
<reference evidence="6" key="1">
    <citation type="submission" date="2022-11" db="EMBL/GenBank/DDBJ databases">
        <authorList>
            <person name="Petersen C."/>
        </authorList>
    </citation>
    <scope>NUCLEOTIDE SEQUENCE</scope>
    <source>
        <strain evidence="6">IBT 19713</strain>
    </source>
</reference>
<evidence type="ECO:0000256" key="2">
    <source>
        <dbReference type="ARBA" id="ARBA00023163"/>
    </source>
</evidence>
<protein>
    <submittedName>
        <fullName evidence="6">C6 transcription factor</fullName>
    </submittedName>
</protein>
<proteinExistence type="predicted"/>